<dbReference type="EMBL" id="BK015866">
    <property type="protein sequence ID" value="DAD70508.1"/>
    <property type="molecule type" value="Genomic_DNA"/>
</dbReference>
<proteinExistence type="predicted"/>
<reference evidence="1" key="1">
    <citation type="journal article" date="2021" name="Proc. Natl. Acad. Sci. U.S.A.">
        <title>A Catalog of Tens of Thousands of Viruses from Human Metagenomes Reveals Hidden Associations with Chronic Diseases.</title>
        <authorList>
            <person name="Tisza M.J."/>
            <person name="Buck C.B."/>
        </authorList>
    </citation>
    <scope>NUCLEOTIDE SEQUENCE</scope>
    <source>
        <strain evidence="1">CtXbO14</strain>
    </source>
</reference>
<name>A0A8S5LKA3_9CAUD</name>
<evidence type="ECO:0000313" key="1">
    <source>
        <dbReference type="EMBL" id="DAD70508.1"/>
    </source>
</evidence>
<sequence length="138" mass="15815">MADLLINGRDAYKTWGVRMGDKFLDVFGASLPMKEFIENKSRLEHGKRVIINNPKIDEREITLSFTIEGNSKSDYQAKKKAFFEELYKGVIDIQVPANSSDIYHLIYLGKSITYAQSLDRTFGKCSMKFCEPTPSFRT</sequence>
<protein>
    <submittedName>
        <fullName evidence="1">Tail protein</fullName>
    </submittedName>
</protein>
<accession>A0A8S5LKA3</accession>
<organism evidence="1">
    <name type="scientific">Siphoviridae sp. ctXbO14</name>
    <dbReference type="NCBI Taxonomy" id="2827579"/>
    <lineage>
        <taxon>Viruses</taxon>
        <taxon>Duplodnaviria</taxon>
        <taxon>Heunggongvirae</taxon>
        <taxon>Uroviricota</taxon>
        <taxon>Caudoviricetes</taxon>
    </lineage>
</organism>